<gene>
    <name evidence="2" type="ORF">PSON_ATCC_30995.1.T0850029</name>
</gene>
<dbReference type="Proteomes" id="UP000692954">
    <property type="component" value="Unassembled WGS sequence"/>
</dbReference>
<protein>
    <submittedName>
        <fullName evidence="2">Uncharacterized protein</fullName>
    </submittedName>
</protein>
<evidence type="ECO:0000313" key="2">
    <source>
        <dbReference type="EMBL" id="CAD8105646.1"/>
    </source>
</evidence>
<evidence type="ECO:0000256" key="1">
    <source>
        <dbReference type="SAM" id="Coils"/>
    </source>
</evidence>
<sequence length="353" mass="41700">MIQLKCQVPEHHNKFVEYFCINQNCNQFRVQCYFCYQNGDHFSHPKDVFQMAEFQDFLQQQFNQNEELLRNLQKVINNVQMQLENLKRGIQVKFNMNKEKLQCLNVKQLNDWICDYFKFQIESSQSFKYVEQNMKDIQQTIFSIISDYNLQTLQEQHKQQQCSLSLQNQLQLKEKDWKNIRQELLESILTSSFQKQLTFSSEHKHRDAVVSNNGKIVECGGSCLCDQLIPTHQVTKFAFKILNSKACYVGIGIKQVMQETSYNYVGLNQGSYLIRNDQHSYSHNQQRNNNKLSFHFSDNDIIIIEVDIQKKNIKWTKFQSGESFNQQICSCYDLYPCIRSGSDSKVKILGFDL</sequence>
<name>A0A8S1PRB9_9CILI</name>
<comment type="caution">
    <text evidence="2">The sequence shown here is derived from an EMBL/GenBank/DDBJ whole genome shotgun (WGS) entry which is preliminary data.</text>
</comment>
<evidence type="ECO:0000313" key="3">
    <source>
        <dbReference type="Proteomes" id="UP000692954"/>
    </source>
</evidence>
<keyword evidence="3" id="KW-1185">Reference proteome</keyword>
<organism evidence="2 3">
    <name type="scientific">Paramecium sonneborni</name>
    <dbReference type="NCBI Taxonomy" id="65129"/>
    <lineage>
        <taxon>Eukaryota</taxon>
        <taxon>Sar</taxon>
        <taxon>Alveolata</taxon>
        <taxon>Ciliophora</taxon>
        <taxon>Intramacronucleata</taxon>
        <taxon>Oligohymenophorea</taxon>
        <taxon>Peniculida</taxon>
        <taxon>Parameciidae</taxon>
        <taxon>Paramecium</taxon>
    </lineage>
</organism>
<dbReference type="AlphaFoldDB" id="A0A8S1PRB9"/>
<accession>A0A8S1PRB9</accession>
<keyword evidence="1" id="KW-0175">Coiled coil</keyword>
<dbReference type="EMBL" id="CAJJDN010000085">
    <property type="protein sequence ID" value="CAD8105646.1"/>
    <property type="molecule type" value="Genomic_DNA"/>
</dbReference>
<feature type="coiled-coil region" evidence="1">
    <location>
        <begin position="58"/>
        <end position="89"/>
    </location>
</feature>
<reference evidence="2" key="1">
    <citation type="submission" date="2021-01" db="EMBL/GenBank/DDBJ databases">
        <authorList>
            <consortium name="Genoscope - CEA"/>
            <person name="William W."/>
        </authorList>
    </citation>
    <scope>NUCLEOTIDE SEQUENCE</scope>
</reference>
<proteinExistence type="predicted"/>